<evidence type="ECO:0000313" key="4">
    <source>
        <dbReference type="Proteomes" id="UP000256970"/>
    </source>
</evidence>
<name>A0A383WPS2_TETOB</name>
<dbReference type="OrthoDB" id="10546501at2759"/>
<dbReference type="Proteomes" id="UP000256970">
    <property type="component" value="Unassembled WGS sequence"/>
</dbReference>
<feature type="compositionally biased region" description="Polar residues" evidence="1">
    <location>
        <begin position="28"/>
        <end position="38"/>
    </location>
</feature>
<dbReference type="EMBL" id="FNXT01001207">
    <property type="protein sequence ID" value="SZX74148.1"/>
    <property type="molecule type" value="Genomic_DNA"/>
</dbReference>
<feature type="compositionally biased region" description="Low complexity" evidence="1">
    <location>
        <begin position="42"/>
        <end position="53"/>
    </location>
</feature>
<sequence length="78" mass="8341">MQSSRKGLSITAPCSSVVTDEDTLFSPGVSTPGHSLSSIFKEAPGGPAAPLAEESSKSSKEQPTCSFFPWQRKHSHRH</sequence>
<evidence type="ECO:0000313" key="3">
    <source>
        <dbReference type="EMBL" id="SZX79189.1"/>
    </source>
</evidence>
<keyword evidence="4" id="KW-1185">Reference proteome</keyword>
<organism evidence="3 4">
    <name type="scientific">Tetradesmus obliquus</name>
    <name type="common">Green alga</name>
    <name type="synonym">Acutodesmus obliquus</name>
    <dbReference type="NCBI Taxonomy" id="3088"/>
    <lineage>
        <taxon>Eukaryota</taxon>
        <taxon>Viridiplantae</taxon>
        <taxon>Chlorophyta</taxon>
        <taxon>core chlorophytes</taxon>
        <taxon>Chlorophyceae</taxon>
        <taxon>CS clade</taxon>
        <taxon>Sphaeropleales</taxon>
        <taxon>Scenedesmaceae</taxon>
        <taxon>Tetradesmus</taxon>
    </lineage>
</organism>
<feature type="region of interest" description="Disordered" evidence="1">
    <location>
        <begin position="25"/>
        <end position="78"/>
    </location>
</feature>
<evidence type="ECO:0000256" key="1">
    <source>
        <dbReference type="SAM" id="MobiDB-lite"/>
    </source>
</evidence>
<dbReference type="AlphaFoldDB" id="A0A383WPS2"/>
<accession>A0A383WPS2</accession>
<protein>
    <submittedName>
        <fullName evidence="3">Uncharacterized protein</fullName>
    </submittedName>
</protein>
<proteinExistence type="predicted"/>
<reference evidence="3 4" key="1">
    <citation type="submission" date="2016-10" db="EMBL/GenBank/DDBJ databases">
        <authorList>
            <person name="Cai Z."/>
        </authorList>
    </citation>
    <scope>NUCLEOTIDE SEQUENCE [LARGE SCALE GENOMIC DNA]</scope>
</reference>
<dbReference type="EMBL" id="FNXT01001358">
    <property type="protein sequence ID" value="SZX79189.1"/>
    <property type="molecule type" value="Genomic_DNA"/>
</dbReference>
<gene>
    <name evidence="2" type="ORF">BQ4739_LOCUS14395</name>
    <name evidence="3" type="ORF">BQ4739_LOCUS19474</name>
</gene>
<evidence type="ECO:0000313" key="2">
    <source>
        <dbReference type="EMBL" id="SZX74148.1"/>
    </source>
</evidence>